<dbReference type="EMBL" id="FNAH01000001">
    <property type="protein sequence ID" value="SDD31037.1"/>
    <property type="molecule type" value="Genomic_DNA"/>
</dbReference>
<keyword evidence="4" id="KW-0812">Transmembrane</keyword>
<dbReference type="STRING" id="591205.SAMN05421538_101337"/>
<keyword evidence="7" id="KW-1185">Reference proteome</keyword>
<feature type="domain" description="Phospholipid/glycerol acyltransferase" evidence="5">
    <location>
        <begin position="94"/>
        <end position="211"/>
    </location>
</feature>
<evidence type="ECO:0000256" key="4">
    <source>
        <dbReference type="SAM" id="Phobius"/>
    </source>
</evidence>
<evidence type="ECO:0000313" key="6">
    <source>
        <dbReference type="EMBL" id="SDD31037.1"/>
    </source>
</evidence>
<sequence length="273" mass="30127">MSGALLTGTEGARLSPVPRQTGLFSHLRTLSYYLHVALATLVLGLWGITQLRQGRKGANRVATIWIGYMLRAARWHMGVAVELRGTPPLRGEDALIASKHQSFLDILAIACAAQRRAFVMKREVLRVPIMGWYAREVGCIPIDRTRGRDAMGQIVGRIRERMATPDGVGHLIVYPEGTRTRPGEHRPYKHGIGTIHLETGLPVHPVAVNCGMFWPKRGTPVSGGRAIIEFLPPMQAEPGESRDAFIARLREVIETRSDALMREAGLRTDGFTG</sequence>
<keyword evidence="4" id="KW-1133">Transmembrane helix</keyword>
<feature type="transmembrane region" description="Helical" evidence="4">
    <location>
        <begin position="30"/>
        <end position="48"/>
    </location>
</feature>
<dbReference type="CDD" id="cd07989">
    <property type="entry name" value="LPLAT_AGPAT-like"/>
    <property type="match status" value="1"/>
</dbReference>
<evidence type="ECO:0000313" key="7">
    <source>
        <dbReference type="Proteomes" id="UP000199344"/>
    </source>
</evidence>
<evidence type="ECO:0000256" key="3">
    <source>
        <dbReference type="ARBA" id="ARBA00023315"/>
    </source>
</evidence>
<reference evidence="6 7" key="1">
    <citation type="submission" date="2016-10" db="EMBL/GenBank/DDBJ databases">
        <authorList>
            <person name="de Groot N.N."/>
        </authorList>
    </citation>
    <scope>NUCLEOTIDE SEQUENCE [LARGE SCALE GENOMIC DNA]</scope>
    <source>
        <strain evidence="6 7">DSM 22220</strain>
    </source>
</reference>
<comment type="pathway">
    <text evidence="1">Lipid metabolism.</text>
</comment>
<dbReference type="PANTHER" id="PTHR10434:SF11">
    <property type="entry name" value="1-ACYL-SN-GLYCEROL-3-PHOSPHATE ACYLTRANSFERASE"/>
    <property type="match status" value="1"/>
</dbReference>
<dbReference type="SUPFAM" id="SSF69593">
    <property type="entry name" value="Glycerol-3-phosphate (1)-acyltransferase"/>
    <property type="match status" value="1"/>
</dbReference>
<evidence type="ECO:0000256" key="1">
    <source>
        <dbReference type="ARBA" id="ARBA00005189"/>
    </source>
</evidence>
<name>A0A1G6TRL7_9RHOB</name>
<gene>
    <name evidence="6" type="ORF">SAMN05421538_101337</name>
</gene>
<dbReference type="SMART" id="SM00563">
    <property type="entry name" value="PlsC"/>
    <property type="match status" value="1"/>
</dbReference>
<keyword evidence="4" id="KW-0472">Membrane</keyword>
<keyword evidence="2 6" id="KW-0808">Transferase</keyword>
<dbReference type="InterPro" id="IPR002123">
    <property type="entry name" value="Plipid/glycerol_acylTrfase"/>
</dbReference>
<dbReference type="Pfam" id="PF01553">
    <property type="entry name" value="Acyltransferase"/>
    <property type="match status" value="1"/>
</dbReference>
<dbReference type="PANTHER" id="PTHR10434">
    <property type="entry name" value="1-ACYL-SN-GLYCEROL-3-PHOSPHATE ACYLTRANSFERASE"/>
    <property type="match status" value="1"/>
</dbReference>
<evidence type="ECO:0000256" key="2">
    <source>
        <dbReference type="ARBA" id="ARBA00022679"/>
    </source>
</evidence>
<dbReference type="GO" id="GO:0003841">
    <property type="term" value="F:1-acylglycerol-3-phosphate O-acyltransferase activity"/>
    <property type="evidence" value="ECO:0007669"/>
    <property type="project" value="TreeGrafter"/>
</dbReference>
<evidence type="ECO:0000259" key="5">
    <source>
        <dbReference type="SMART" id="SM00563"/>
    </source>
</evidence>
<organism evidence="6 7">
    <name type="scientific">Paracoccus isoporae</name>
    <dbReference type="NCBI Taxonomy" id="591205"/>
    <lineage>
        <taxon>Bacteria</taxon>
        <taxon>Pseudomonadati</taxon>
        <taxon>Pseudomonadota</taxon>
        <taxon>Alphaproteobacteria</taxon>
        <taxon>Rhodobacterales</taxon>
        <taxon>Paracoccaceae</taxon>
        <taxon>Paracoccus</taxon>
    </lineage>
</organism>
<dbReference type="Proteomes" id="UP000199344">
    <property type="component" value="Unassembled WGS sequence"/>
</dbReference>
<keyword evidence="3 6" id="KW-0012">Acyltransferase</keyword>
<dbReference type="AlphaFoldDB" id="A0A1G6TRL7"/>
<proteinExistence type="predicted"/>
<dbReference type="RefSeq" id="WP_090520921.1">
    <property type="nucleotide sequence ID" value="NZ_FNAH01000001.1"/>
</dbReference>
<dbReference type="OrthoDB" id="5290997at2"/>
<dbReference type="GO" id="GO:0006654">
    <property type="term" value="P:phosphatidic acid biosynthetic process"/>
    <property type="evidence" value="ECO:0007669"/>
    <property type="project" value="TreeGrafter"/>
</dbReference>
<accession>A0A1G6TRL7</accession>
<protein>
    <submittedName>
        <fullName evidence="6">1-acyl-sn-glycerol-3-phosphate acyltransferase</fullName>
    </submittedName>
</protein>